<evidence type="ECO:0000259" key="4">
    <source>
        <dbReference type="Pfam" id="PF13860"/>
    </source>
</evidence>
<name>A0AAW3ZPP9_9GAMM</name>
<dbReference type="InterPro" id="IPR012334">
    <property type="entry name" value="Pectin_lyas_fold"/>
</dbReference>
<dbReference type="RefSeq" id="WP_192030039.1">
    <property type="nucleotide sequence ID" value="NZ_JACYTR010000026.1"/>
</dbReference>
<evidence type="ECO:0000256" key="1">
    <source>
        <dbReference type="ARBA" id="ARBA00022729"/>
    </source>
</evidence>
<protein>
    <recommendedName>
        <fullName evidence="4">FlgD/Vpr Ig-like domain-containing protein</fullName>
    </recommendedName>
</protein>
<organism evidence="5 6">
    <name type="scientific">Pseudomarimonas arenosa</name>
    <dbReference type="NCBI Taxonomy" id="2774145"/>
    <lineage>
        <taxon>Bacteria</taxon>
        <taxon>Pseudomonadati</taxon>
        <taxon>Pseudomonadota</taxon>
        <taxon>Gammaproteobacteria</taxon>
        <taxon>Lysobacterales</taxon>
        <taxon>Lysobacteraceae</taxon>
        <taxon>Pseudomarimonas</taxon>
    </lineage>
</organism>
<evidence type="ECO:0000313" key="6">
    <source>
        <dbReference type="Proteomes" id="UP000613768"/>
    </source>
</evidence>
<dbReference type="InterPro" id="IPR053243">
    <property type="entry name" value="SJ_maturation_regulator"/>
</dbReference>
<feature type="domain" description="FlgD/Vpr Ig-like" evidence="4">
    <location>
        <begin position="1079"/>
        <end position="1143"/>
    </location>
</feature>
<dbReference type="SMART" id="SM00710">
    <property type="entry name" value="PbH1"/>
    <property type="match status" value="10"/>
</dbReference>
<keyword evidence="3" id="KW-0325">Glycoprotein</keyword>
<accession>A0AAW3ZPP9</accession>
<dbReference type="Gene3D" id="2.160.20.10">
    <property type="entry name" value="Single-stranded right-handed beta-helix, Pectin lyase-like"/>
    <property type="match status" value="1"/>
</dbReference>
<dbReference type="PANTHER" id="PTHR47653:SF1">
    <property type="entry name" value="DELETED IN MALIGNANT BRAIN TUMORS 1 PROTEIN"/>
    <property type="match status" value="1"/>
</dbReference>
<reference evidence="5 6" key="1">
    <citation type="submission" date="2020-09" db="EMBL/GenBank/DDBJ databases">
        <title>Pseudoxanthomonas sp. CAU 1598 isolated from sand of Yaerae Beach.</title>
        <authorList>
            <person name="Kim W."/>
        </authorList>
    </citation>
    <scope>NUCLEOTIDE SEQUENCE [LARGE SCALE GENOMIC DNA]</scope>
    <source>
        <strain evidence="5 6">CAU 1598</strain>
    </source>
</reference>
<proteinExistence type="predicted"/>
<gene>
    <name evidence="5" type="ORF">IFO71_12815</name>
</gene>
<comment type="caution">
    <text evidence="5">The sequence shown here is derived from an EMBL/GenBank/DDBJ whole genome shotgun (WGS) entry which is preliminary data.</text>
</comment>
<dbReference type="AlphaFoldDB" id="A0AAW3ZPP9"/>
<dbReference type="InterPro" id="IPR011050">
    <property type="entry name" value="Pectin_lyase_fold/virulence"/>
</dbReference>
<dbReference type="GO" id="GO:0045217">
    <property type="term" value="P:cell-cell junction maintenance"/>
    <property type="evidence" value="ECO:0007669"/>
    <property type="project" value="TreeGrafter"/>
</dbReference>
<sequence>MTLLFAAPVMAVAPPQLDALTSPIVTNPVVVQGSATPGAEVSIFAGTQLRAKGVAAGDGRFSIKVPFDFGDNPLSAVERVGAEVSSPGNTVVVQNTQSVNRTWSGSISQDTVWTHGNGGAYFLSSNLTIAPGATLWVMPGVELKVTGYYSAVTVNGALRVLGSTAQPVKFVAASGTASAGQWTGIVVNASATEVLIEHAEIRNAIKAVEFNASSGTVRKSLLIHSTTGLYARDGATPQVIDGNTITANHIGVEVHTQQVSNSAKNPMPVVTGNAIYGNNSYNYRGNAYANPDAARLNARGNYWGTTDVGQIAHKIYDRSDYYNHPVIDFAGYLTAEGQPAFAGSSLNGQILSDLTLSAGVHQIEGYVRVAQGATLTLEAGAELQFPYSQLFVVDGSLRALGTAAQPVKFLSSRTSPAAGHWPGIVINASANDVLIEYAEVRHAAKALEFNGSSGTVRQSLLSQNSTAIYARDGATPQVVDGNTITANQTGIEVYTSQPSNLAKNPAPLLSGNAIYGNSGYNYRGSAYANPDATRLDARGNYWGTTDVGQIANKIYDRSDYYNYPVIDFSGYLSADGQPAFAGGSLNGQVLSNLTLGAGLHQVEGYVRVAPGATLTLAAGAELQFPYSQSFVVDGSLRVLGTQAQPVKFVSSRVAPAAGHWPGILINASANNVLVEHAEIRHATKALEFNASTGIVRRSLLTQNTIAIHARDGATPQVIDGNSITANRDGVEVSTSQPSNPAKNPLPVVTGNRIYSNSGYNFRGSAYANPDTTRLNARGNDWGTTDVGQIASKIYDRSDYYNHPVIDFAGYLTAEGSPAFSGNSLNGPLLANTTLGAGLHQVEGYVRVAPGATLTLLPGAELQFPYSQSFVVDGSLRVLGTQAQPVKFLSSRASPAAGHWPGILINAGANDVLIEHADIRHAVRAVEFNASSGTIRKSLLTQNTIGVYARDAATPQVIDGNTISGNFNGVEVYNLQSNNPARNPQPVVTGNAIHGNSNFNYRGNSYANSANVSLNARGNYWGTTDPYAIAQKIDDRADTPSFPEINYCDYLDQPGGTPYPGVYAVRTNAMVIDPSVSQAGNIEFTTNSADQLEVIIKKLTSGEVVYSEVLDSPSCGKKSFQWSGQTLAGQVLDDGVYVTAFRSTSGSQIVEHTEP</sequence>
<dbReference type="PANTHER" id="PTHR47653">
    <property type="entry name" value="PROTEIN BARK BEETLE"/>
    <property type="match status" value="1"/>
</dbReference>
<feature type="non-terminal residue" evidence="5">
    <location>
        <position position="1154"/>
    </location>
</feature>
<dbReference type="SUPFAM" id="SSF51126">
    <property type="entry name" value="Pectin lyase-like"/>
    <property type="match status" value="3"/>
</dbReference>
<dbReference type="Pfam" id="PF13860">
    <property type="entry name" value="FlgD_ig"/>
    <property type="match status" value="1"/>
</dbReference>
<dbReference type="GO" id="GO:0016020">
    <property type="term" value="C:membrane"/>
    <property type="evidence" value="ECO:0007669"/>
    <property type="project" value="TreeGrafter"/>
</dbReference>
<keyword evidence="2" id="KW-0677">Repeat</keyword>
<dbReference type="InterPro" id="IPR025965">
    <property type="entry name" value="FlgD/Vpr_Ig-like"/>
</dbReference>
<keyword evidence="1" id="KW-0732">Signal</keyword>
<dbReference type="InterPro" id="IPR006626">
    <property type="entry name" value="PbH1"/>
</dbReference>
<evidence type="ECO:0000313" key="5">
    <source>
        <dbReference type="EMBL" id="MBD8526619.1"/>
    </source>
</evidence>
<dbReference type="Proteomes" id="UP000613768">
    <property type="component" value="Unassembled WGS sequence"/>
</dbReference>
<dbReference type="EMBL" id="JACYTR010000026">
    <property type="protein sequence ID" value="MBD8526619.1"/>
    <property type="molecule type" value="Genomic_DNA"/>
</dbReference>
<evidence type="ECO:0000256" key="3">
    <source>
        <dbReference type="ARBA" id="ARBA00023180"/>
    </source>
</evidence>
<evidence type="ECO:0000256" key="2">
    <source>
        <dbReference type="ARBA" id="ARBA00022737"/>
    </source>
</evidence>
<keyword evidence="6" id="KW-1185">Reference proteome</keyword>